<protein>
    <submittedName>
        <fullName evidence="6">Energy transducer TonB</fullName>
    </submittedName>
</protein>
<dbReference type="GO" id="GO:0016020">
    <property type="term" value="C:membrane"/>
    <property type="evidence" value="ECO:0007669"/>
    <property type="project" value="UniProtKB-SubCell"/>
</dbReference>
<reference evidence="6 7" key="1">
    <citation type="submission" date="2019-04" db="EMBL/GenBank/DDBJ databases">
        <authorList>
            <person name="Li J."/>
        </authorList>
    </citation>
    <scope>NUCLEOTIDE SEQUENCE [LARGE SCALE GENOMIC DNA]</scope>
    <source>
        <strain evidence="6 7">KCTC 42687</strain>
    </source>
</reference>
<evidence type="ECO:0000313" key="7">
    <source>
        <dbReference type="Proteomes" id="UP000309747"/>
    </source>
</evidence>
<sequence length="317" mass="32719">MITRRTLETAGFFTIAAALHVSAAAIMLSDRLERGDAAEAPPAALSAGGEEIRAMVEAWESPPETETAPEIAATEPQPQPEPAPPPAEPAPESAPAPLAAPPLAPPDPAPTQPNLPPPPEPVAPEPEPDPIEPAELDLPELQQLTPPTIEVASPLALEASSRPDRRPARQPRPEPEPEPRRAAAPAPQPAREAPAQAQPAQRAGEGGQSQRSSAGGGGGGVRAETRASAMAQWTAQIATCIGRQFSRVSGARGGRIVVNISIARNGRVQGATLISGTGDARVDGQVVRTAQRLRACPAAPAAVTDATHTFTTPFTLQ</sequence>
<evidence type="ECO:0000256" key="4">
    <source>
        <dbReference type="ARBA" id="ARBA00023136"/>
    </source>
</evidence>
<dbReference type="SUPFAM" id="SSF74653">
    <property type="entry name" value="TolA/TonB C-terminal domain"/>
    <property type="match status" value="1"/>
</dbReference>
<feature type="compositionally biased region" description="Acidic residues" evidence="5">
    <location>
        <begin position="126"/>
        <end position="138"/>
    </location>
</feature>
<proteinExistence type="predicted"/>
<dbReference type="InterPro" id="IPR006260">
    <property type="entry name" value="TonB/TolA_C"/>
</dbReference>
<evidence type="ECO:0000313" key="6">
    <source>
        <dbReference type="EMBL" id="TJZ93321.1"/>
    </source>
</evidence>
<keyword evidence="4" id="KW-0472">Membrane</keyword>
<evidence type="ECO:0000256" key="2">
    <source>
        <dbReference type="ARBA" id="ARBA00022692"/>
    </source>
</evidence>
<name>A0A4U0RD76_9RHOB</name>
<dbReference type="Proteomes" id="UP000309747">
    <property type="component" value="Unassembled WGS sequence"/>
</dbReference>
<keyword evidence="2" id="KW-0812">Transmembrane</keyword>
<dbReference type="PRINTS" id="PR01217">
    <property type="entry name" value="PRICHEXTENSN"/>
</dbReference>
<dbReference type="RefSeq" id="WP_136884521.1">
    <property type="nucleotide sequence ID" value="NZ_SUNI01000002.1"/>
</dbReference>
<feature type="compositionally biased region" description="Low complexity" evidence="5">
    <location>
        <begin position="57"/>
        <end position="76"/>
    </location>
</feature>
<organism evidence="6 7">
    <name type="scientific">Paracoccus gahaiensis</name>
    <dbReference type="NCBI Taxonomy" id="1706839"/>
    <lineage>
        <taxon>Bacteria</taxon>
        <taxon>Pseudomonadati</taxon>
        <taxon>Pseudomonadota</taxon>
        <taxon>Alphaproteobacteria</taxon>
        <taxon>Rhodobacterales</taxon>
        <taxon>Paracoccaceae</taxon>
        <taxon>Paracoccus</taxon>
    </lineage>
</organism>
<keyword evidence="3" id="KW-1133">Transmembrane helix</keyword>
<evidence type="ECO:0000256" key="3">
    <source>
        <dbReference type="ARBA" id="ARBA00022989"/>
    </source>
</evidence>
<comment type="subcellular location">
    <subcellularLocation>
        <location evidence="1">Membrane</location>
        <topology evidence="1">Single-pass membrane protein</topology>
    </subcellularLocation>
</comment>
<keyword evidence="7" id="KW-1185">Reference proteome</keyword>
<feature type="region of interest" description="Disordered" evidence="5">
    <location>
        <begin position="55"/>
        <end position="225"/>
    </location>
</feature>
<dbReference type="AlphaFoldDB" id="A0A4U0RD76"/>
<feature type="compositionally biased region" description="Low complexity" evidence="5">
    <location>
        <begin position="182"/>
        <end position="213"/>
    </location>
</feature>
<feature type="compositionally biased region" description="Basic and acidic residues" evidence="5">
    <location>
        <begin position="161"/>
        <end position="181"/>
    </location>
</feature>
<accession>A0A4U0RD76</accession>
<dbReference type="Gene3D" id="3.30.1150.10">
    <property type="match status" value="1"/>
</dbReference>
<dbReference type="EMBL" id="SUNI01000002">
    <property type="protein sequence ID" value="TJZ93321.1"/>
    <property type="molecule type" value="Genomic_DNA"/>
</dbReference>
<evidence type="ECO:0000256" key="5">
    <source>
        <dbReference type="SAM" id="MobiDB-lite"/>
    </source>
</evidence>
<dbReference type="OrthoDB" id="7774190at2"/>
<feature type="compositionally biased region" description="Pro residues" evidence="5">
    <location>
        <begin position="77"/>
        <end position="125"/>
    </location>
</feature>
<comment type="caution">
    <text evidence="6">The sequence shown here is derived from an EMBL/GenBank/DDBJ whole genome shotgun (WGS) entry which is preliminary data.</text>
</comment>
<gene>
    <name evidence="6" type="ORF">FA743_03610</name>
</gene>
<evidence type="ECO:0000256" key="1">
    <source>
        <dbReference type="ARBA" id="ARBA00004167"/>
    </source>
</evidence>
<dbReference type="NCBIfam" id="TIGR01352">
    <property type="entry name" value="tonB_Cterm"/>
    <property type="match status" value="1"/>
</dbReference>